<proteinExistence type="predicted"/>
<reference evidence="2 3" key="1">
    <citation type="submission" date="2016-10" db="EMBL/GenBank/DDBJ databases">
        <authorList>
            <person name="de Groot N.N."/>
        </authorList>
    </citation>
    <scope>NUCLEOTIDE SEQUENCE [LARGE SCALE GENOMIC DNA]</scope>
    <source>
        <strain evidence="2 3">CGMCC 4.7037</strain>
    </source>
</reference>
<feature type="compositionally biased region" description="Polar residues" evidence="1">
    <location>
        <begin position="19"/>
        <end position="36"/>
    </location>
</feature>
<name>A0A1H6EQ77_9ACTN</name>
<dbReference type="EMBL" id="FNVT01000014">
    <property type="protein sequence ID" value="SEG99997.1"/>
    <property type="molecule type" value="Genomic_DNA"/>
</dbReference>
<sequence>MADRAPALTNLPKIAASGTGLQPQPISADAPTTATALTGFGPRPATEDR</sequence>
<organism evidence="2 3">
    <name type="scientific">Nonomuraea solani</name>
    <dbReference type="NCBI Taxonomy" id="1144553"/>
    <lineage>
        <taxon>Bacteria</taxon>
        <taxon>Bacillati</taxon>
        <taxon>Actinomycetota</taxon>
        <taxon>Actinomycetes</taxon>
        <taxon>Streptosporangiales</taxon>
        <taxon>Streptosporangiaceae</taxon>
        <taxon>Nonomuraea</taxon>
    </lineage>
</organism>
<evidence type="ECO:0000313" key="3">
    <source>
        <dbReference type="Proteomes" id="UP000236732"/>
    </source>
</evidence>
<dbReference type="RefSeq" id="WP_160150546.1">
    <property type="nucleotide sequence ID" value="NZ_FNVT01000014.1"/>
</dbReference>
<evidence type="ECO:0000256" key="1">
    <source>
        <dbReference type="SAM" id="MobiDB-lite"/>
    </source>
</evidence>
<dbReference type="AlphaFoldDB" id="A0A1H6EQ77"/>
<protein>
    <submittedName>
        <fullName evidence="2">Uncharacterized protein</fullName>
    </submittedName>
</protein>
<keyword evidence="3" id="KW-1185">Reference proteome</keyword>
<dbReference type="Proteomes" id="UP000236732">
    <property type="component" value="Unassembled WGS sequence"/>
</dbReference>
<feature type="region of interest" description="Disordered" evidence="1">
    <location>
        <begin position="1"/>
        <end position="49"/>
    </location>
</feature>
<accession>A0A1H6EQ77</accession>
<evidence type="ECO:0000313" key="2">
    <source>
        <dbReference type="EMBL" id="SEG99997.1"/>
    </source>
</evidence>
<gene>
    <name evidence="2" type="ORF">SAMN05444920_114273</name>
</gene>